<dbReference type="SUPFAM" id="SSF160059">
    <property type="entry name" value="PriA/YqbF domain"/>
    <property type="match status" value="1"/>
</dbReference>
<gene>
    <name evidence="9" type="ORF">TKK_006947</name>
</gene>
<evidence type="ECO:0000259" key="8">
    <source>
        <dbReference type="Pfam" id="PF22466"/>
    </source>
</evidence>
<keyword evidence="4 6" id="KW-0539">Nucleus</keyword>
<evidence type="ECO:0000256" key="6">
    <source>
        <dbReference type="RuleBase" id="RU367161"/>
    </source>
</evidence>
<evidence type="ECO:0000256" key="2">
    <source>
        <dbReference type="ARBA" id="ARBA00006343"/>
    </source>
</evidence>
<comment type="subunit">
    <text evidence="6">Component of the GINS complex.</text>
</comment>
<evidence type="ECO:0000313" key="10">
    <source>
        <dbReference type="Proteomes" id="UP001627154"/>
    </source>
</evidence>
<dbReference type="Pfam" id="PF22466">
    <property type="entry name" value="PSF3_N"/>
    <property type="match status" value="1"/>
</dbReference>
<feature type="domain" description="GINS subunit" evidence="7">
    <location>
        <begin position="77"/>
        <end position="173"/>
    </location>
</feature>
<comment type="similarity">
    <text evidence="2 6">Belongs to the GINS3/PSF3 family.</text>
</comment>
<evidence type="ECO:0000256" key="5">
    <source>
        <dbReference type="ARBA" id="ARBA00045258"/>
    </source>
</evidence>
<dbReference type="InterPro" id="IPR010492">
    <property type="entry name" value="GINS_Psf3"/>
</dbReference>
<dbReference type="AlphaFoldDB" id="A0ABD2X2Z2"/>
<evidence type="ECO:0000256" key="1">
    <source>
        <dbReference type="ARBA" id="ARBA00004123"/>
    </source>
</evidence>
<dbReference type="GO" id="GO:0006260">
    <property type="term" value="P:DNA replication"/>
    <property type="evidence" value="ECO:0007669"/>
    <property type="project" value="UniProtKB-UniRule"/>
</dbReference>
<proteinExistence type="inferred from homology"/>
<dbReference type="InterPro" id="IPR036224">
    <property type="entry name" value="GINS_bundle-like_dom_sf"/>
</dbReference>
<evidence type="ECO:0000313" key="9">
    <source>
        <dbReference type="EMBL" id="KAL3399692.1"/>
    </source>
</evidence>
<comment type="function">
    <text evidence="6">The GINS complex plays an essential role in the initiation of DNA replication.</text>
</comment>
<dbReference type="InterPro" id="IPR055221">
    <property type="entry name" value="PSF3_N"/>
</dbReference>
<evidence type="ECO:0000256" key="4">
    <source>
        <dbReference type="ARBA" id="ARBA00023242"/>
    </source>
</evidence>
<keyword evidence="10" id="KW-1185">Reference proteome</keyword>
<dbReference type="GO" id="GO:0000811">
    <property type="term" value="C:GINS complex"/>
    <property type="evidence" value="ECO:0007669"/>
    <property type="project" value="UniProtKB-UniRule"/>
</dbReference>
<reference evidence="9 10" key="1">
    <citation type="journal article" date="2024" name="bioRxiv">
        <title>A reference genome for Trichogramma kaykai: A tiny desert-dwelling parasitoid wasp with competing sex-ratio distorters.</title>
        <authorList>
            <person name="Culotta J."/>
            <person name="Lindsey A.R."/>
        </authorList>
    </citation>
    <scope>NUCLEOTIDE SEQUENCE [LARGE SCALE GENOMIC DNA]</scope>
    <source>
        <strain evidence="9 10">KSX58</strain>
    </source>
</reference>
<comment type="subcellular location">
    <subcellularLocation>
        <location evidence="1 6">Nucleus</location>
    </subcellularLocation>
</comment>
<comment type="function">
    <text evidence="5">Required for correct functioning of the GINS complex, a complex that plays an essential role in the initiation of DNA replication, and progression of DNA replication forks. GINS complex is a core component of CDC45-MCM-GINS (CMG) helicase, the molecular machine that unwinds template DNA during replication, and around which the replisome is built.</text>
</comment>
<dbReference type="CDD" id="cd21693">
    <property type="entry name" value="GINS_B_Psf3"/>
    <property type="match status" value="1"/>
</dbReference>
<dbReference type="Gene3D" id="1.20.58.2050">
    <property type="match status" value="1"/>
</dbReference>
<evidence type="ECO:0000256" key="3">
    <source>
        <dbReference type="ARBA" id="ARBA00022705"/>
    </source>
</evidence>
<feature type="domain" description="DNA replication complex GINS protein PSF3 N-terminal" evidence="8">
    <location>
        <begin position="10"/>
        <end position="61"/>
    </location>
</feature>
<name>A0ABD2X2Z2_9HYME</name>
<organism evidence="9 10">
    <name type="scientific">Trichogramma kaykai</name>
    <dbReference type="NCBI Taxonomy" id="54128"/>
    <lineage>
        <taxon>Eukaryota</taxon>
        <taxon>Metazoa</taxon>
        <taxon>Ecdysozoa</taxon>
        <taxon>Arthropoda</taxon>
        <taxon>Hexapoda</taxon>
        <taxon>Insecta</taxon>
        <taxon>Pterygota</taxon>
        <taxon>Neoptera</taxon>
        <taxon>Endopterygota</taxon>
        <taxon>Hymenoptera</taxon>
        <taxon>Apocrita</taxon>
        <taxon>Proctotrupomorpha</taxon>
        <taxon>Chalcidoidea</taxon>
        <taxon>Trichogrammatidae</taxon>
        <taxon>Trichogramma</taxon>
    </lineage>
</organism>
<accession>A0ABD2X2Z2</accession>
<protein>
    <recommendedName>
        <fullName evidence="6">DNA replication complex GINS protein PSF3</fullName>
    </recommendedName>
</protein>
<dbReference type="EMBL" id="JBJJXI010000055">
    <property type="protein sequence ID" value="KAL3399692.1"/>
    <property type="molecule type" value="Genomic_DNA"/>
</dbReference>
<evidence type="ECO:0000259" key="7">
    <source>
        <dbReference type="Pfam" id="PF05916"/>
    </source>
</evidence>
<comment type="caution">
    <text evidence="9">The sequence shown here is derived from an EMBL/GenBank/DDBJ whole genome shotgun (WGS) entry which is preliminary data.</text>
</comment>
<dbReference type="SUPFAM" id="SSF158573">
    <property type="entry name" value="GINS helical bundle-like"/>
    <property type="match status" value="1"/>
</dbReference>
<dbReference type="PANTHER" id="PTHR22768:SF0">
    <property type="entry name" value="DNA REPLICATION COMPLEX GINS PROTEIN PSF3"/>
    <property type="match status" value="1"/>
</dbReference>
<sequence>MSLIQPNQYFSIKDILVTEERVSSEVRQPMPNLGFLCSSSKKEHLDPGSKLDIPVWLASSLSSKHKSIVSCELPRFYKDSYKEILHADACAVELNKWNQYFYELGLILPPIVKDDNQQIPELLLEVFKSRFRLIMDCEQSVFGAHSIQVQLTALEKQLLKQGNQGKMLLINWLNKGVKHIQTSDVVDNLRKRKRMEV</sequence>
<dbReference type="Pfam" id="PF05916">
    <property type="entry name" value="Sld5"/>
    <property type="match status" value="1"/>
</dbReference>
<dbReference type="Proteomes" id="UP001627154">
    <property type="component" value="Unassembled WGS sequence"/>
</dbReference>
<dbReference type="InterPro" id="IPR021151">
    <property type="entry name" value="GINS_A"/>
</dbReference>
<dbReference type="InterPro" id="IPR038437">
    <property type="entry name" value="GINS_Psf3_sf"/>
</dbReference>
<dbReference type="PANTHER" id="PTHR22768">
    <property type="entry name" value="DNA REPLICATION COMPLEX GINS PROTEIN PSF3"/>
    <property type="match status" value="1"/>
</dbReference>
<keyword evidence="3 6" id="KW-0235">DNA replication</keyword>
<dbReference type="CDD" id="cd11713">
    <property type="entry name" value="GINS_A_psf3"/>
    <property type="match status" value="1"/>
</dbReference>